<dbReference type="SUPFAM" id="SSF57667">
    <property type="entry name" value="beta-beta-alpha zinc fingers"/>
    <property type="match status" value="1"/>
</dbReference>
<dbReference type="EMBL" id="JAUEPO010000005">
    <property type="protein sequence ID" value="KAK3320715.1"/>
    <property type="molecule type" value="Genomic_DNA"/>
</dbReference>
<dbReference type="InterPro" id="IPR036236">
    <property type="entry name" value="Znf_C2H2_sf"/>
</dbReference>
<dbReference type="SMART" id="SM00355">
    <property type="entry name" value="ZnF_C2H2"/>
    <property type="match status" value="2"/>
</dbReference>
<reference evidence="7" key="1">
    <citation type="journal article" date="2023" name="Mol. Phylogenet. Evol.">
        <title>Genome-scale phylogeny and comparative genomics of the fungal order Sordariales.</title>
        <authorList>
            <person name="Hensen N."/>
            <person name="Bonometti L."/>
            <person name="Westerberg I."/>
            <person name="Brannstrom I.O."/>
            <person name="Guillou S."/>
            <person name="Cros-Aarteil S."/>
            <person name="Calhoun S."/>
            <person name="Haridas S."/>
            <person name="Kuo A."/>
            <person name="Mondo S."/>
            <person name="Pangilinan J."/>
            <person name="Riley R."/>
            <person name="LaButti K."/>
            <person name="Andreopoulos B."/>
            <person name="Lipzen A."/>
            <person name="Chen C."/>
            <person name="Yan M."/>
            <person name="Daum C."/>
            <person name="Ng V."/>
            <person name="Clum A."/>
            <person name="Steindorff A."/>
            <person name="Ohm R.A."/>
            <person name="Martin F."/>
            <person name="Silar P."/>
            <person name="Natvig D.O."/>
            <person name="Lalanne C."/>
            <person name="Gautier V."/>
            <person name="Ament-Velasquez S.L."/>
            <person name="Kruys A."/>
            <person name="Hutchinson M.I."/>
            <person name="Powell A.J."/>
            <person name="Barry K."/>
            <person name="Miller A.N."/>
            <person name="Grigoriev I.V."/>
            <person name="Debuchy R."/>
            <person name="Gladieux P."/>
            <person name="Hiltunen Thoren M."/>
            <person name="Johannesson H."/>
        </authorList>
    </citation>
    <scope>NUCLEOTIDE SEQUENCE</scope>
    <source>
        <strain evidence="7">SMH4131-1</strain>
    </source>
</reference>
<dbReference type="PROSITE" id="PS00028">
    <property type="entry name" value="ZINC_FINGER_C2H2_1"/>
    <property type="match status" value="1"/>
</dbReference>
<accession>A0AAE0I9C0</accession>
<sequence>MELTRLTTMCDLSLDEFEGSDAFSFGGQSFEYPPSSTQSSSSTSPTYGPFTPSSGQSTPPRSNSMDFSSSFASSADSFAYDLTPPSSAMSAYFPMDLKTGNCADFLQTGIPITPLRNQADFSGLPYSSYGDQLGASQGMEFYSYTNALGPSPFVSTPMQSAQPREAWETWSTWPQAEDSPVSFEFGKPCSSITSTLRSSTTVKQETPPFLPGLSDISRRRLFTEEAKQKTAALQKVQRDPNRARMKAKKRQGLYTETGIPLKTVPARVFMCDFPGCTTGKKYQRKEHMKRHQKAHHGTQSENQFKCEFCDKVFNRTDNRTQHMRLHANSNRKAPRVQVMEGAKEVLEEQMKTLKTRRPAKARAKAAI</sequence>
<keyword evidence="1" id="KW-0479">Metal-binding</keyword>
<dbReference type="PROSITE" id="PS50157">
    <property type="entry name" value="ZINC_FINGER_C2H2_2"/>
    <property type="match status" value="2"/>
</dbReference>
<gene>
    <name evidence="7" type="ORF">B0T19DRAFT_246140</name>
</gene>
<protein>
    <recommendedName>
        <fullName evidence="6">C2H2-type domain-containing protein</fullName>
    </recommendedName>
</protein>
<evidence type="ECO:0000259" key="6">
    <source>
        <dbReference type="PROSITE" id="PS50157"/>
    </source>
</evidence>
<evidence type="ECO:0000256" key="4">
    <source>
        <dbReference type="PROSITE-ProRule" id="PRU00042"/>
    </source>
</evidence>
<dbReference type="GO" id="GO:0008270">
    <property type="term" value="F:zinc ion binding"/>
    <property type="evidence" value="ECO:0007669"/>
    <property type="project" value="UniProtKB-KW"/>
</dbReference>
<comment type="caution">
    <text evidence="7">The sequence shown here is derived from an EMBL/GenBank/DDBJ whole genome shotgun (WGS) entry which is preliminary data.</text>
</comment>
<name>A0AAE0I9C0_9PEZI</name>
<evidence type="ECO:0000313" key="7">
    <source>
        <dbReference type="EMBL" id="KAK3320715.1"/>
    </source>
</evidence>
<keyword evidence="8" id="KW-1185">Reference proteome</keyword>
<dbReference type="AlphaFoldDB" id="A0AAE0I9C0"/>
<reference evidence="7" key="2">
    <citation type="submission" date="2023-06" db="EMBL/GenBank/DDBJ databases">
        <authorList>
            <consortium name="Lawrence Berkeley National Laboratory"/>
            <person name="Haridas S."/>
            <person name="Hensen N."/>
            <person name="Bonometti L."/>
            <person name="Westerberg I."/>
            <person name="Brannstrom I.O."/>
            <person name="Guillou S."/>
            <person name="Cros-Aarteil S."/>
            <person name="Calhoun S."/>
            <person name="Kuo A."/>
            <person name="Mondo S."/>
            <person name="Pangilinan J."/>
            <person name="Riley R."/>
            <person name="Labutti K."/>
            <person name="Andreopoulos B."/>
            <person name="Lipzen A."/>
            <person name="Chen C."/>
            <person name="Yanf M."/>
            <person name="Daum C."/>
            <person name="Ng V."/>
            <person name="Clum A."/>
            <person name="Steindorff A."/>
            <person name="Ohm R."/>
            <person name="Martin F."/>
            <person name="Silar P."/>
            <person name="Natvig D."/>
            <person name="Lalanne C."/>
            <person name="Gautier V."/>
            <person name="Ament-Velasquez S.L."/>
            <person name="Kruys A."/>
            <person name="Hutchinson M.I."/>
            <person name="Powell A.J."/>
            <person name="Barry K."/>
            <person name="Miller A.N."/>
            <person name="Grigoriev I.V."/>
            <person name="Debuchy R."/>
            <person name="Gladieux P."/>
            <person name="Thoren M.H."/>
            <person name="Johannesson H."/>
        </authorList>
    </citation>
    <scope>NUCLEOTIDE SEQUENCE</scope>
    <source>
        <strain evidence="7">SMH4131-1</strain>
    </source>
</reference>
<organism evidence="7 8">
    <name type="scientific">Cercophora scortea</name>
    <dbReference type="NCBI Taxonomy" id="314031"/>
    <lineage>
        <taxon>Eukaryota</taxon>
        <taxon>Fungi</taxon>
        <taxon>Dikarya</taxon>
        <taxon>Ascomycota</taxon>
        <taxon>Pezizomycotina</taxon>
        <taxon>Sordariomycetes</taxon>
        <taxon>Sordariomycetidae</taxon>
        <taxon>Sordariales</taxon>
        <taxon>Lasiosphaeriaceae</taxon>
        <taxon>Cercophora</taxon>
    </lineage>
</organism>
<proteinExistence type="predicted"/>
<dbReference type="Gene3D" id="3.30.160.60">
    <property type="entry name" value="Classic Zinc Finger"/>
    <property type="match status" value="2"/>
</dbReference>
<feature type="domain" description="C2H2-type" evidence="6">
    <location>
        <begin position="304"/>
        <end position="331"/>
    </location>
</feature>
<dbReference type="InterPro" id="IPR013087">
    <property type="entry name" value="Znf_C2H2_type"/>
</dbReference>
<feature type="domain" description="C2H2-type" evidence="6">
    <location>
        <begin position="269"/>
        <end position="300"/>
    </location>
</feature>
<evidence type="ECO:0000313" key="8">
    <source>
        <dbReference type="Proteomes" id="UP001286456"/>
    </source>
</evidence>
<keyword evidence="2 4" id="KW-0863">Zinc-finger</keyword>
<evidence type="ECO:0000256" key="2">
    <source>
        <dbReference type="ARBA" id="ARBA00022771"/>
    </source>
</evidence>
<dbReference type="PANTHER" id="PTHR23235">
    <property type="entry name" value="KRUEPPEL-LIKE TRANSCRIPTION FACTOR"/>
    <property type="match status" value="1"/>
</dbReference>
<feature type="compositionally biased region" description="Low complexity" evidence="5">
    <location>
        <begin position="29"/>
        <end position="55"/>
    </location>
</feature>
<evidence type="ECO:0000256" key="3">
    <source>
        <dbReference type="ARBA" id="ARBA00022833"/>
    </source>
</evidence>
<evidence type="ECO:0000256" key="5">
    <source>
        <dbReference type="SAM" id="MobiDB-lite"/>
    </source>
</evidence>
<evidence type="ECO:0000256" key="1">
    <source>
        <dbReference type="ARBA" id="ARBA00022723"/>
    </source>
</evidence>
<feature type="region of interest" description="Disordered" evidence="5">
    <location>
        <begin position="25"/>
        <end position="68"/>
    </location>
</feature>
<keyword evidence="3" id="KW-0862">Zinc</keyword>
<dbReference type="Proteomes" id="UP001286456">
    <property type="component" value="Unassembled WGS sequence"/>
</dbReference>